<evidence type="ECO:0000256" key="2">
    <source>
        <dbReference type="ARBA" id="ARBA00023002"/>
    </source>
</evidence>
<dbReference type="SUPFAM" id="SSF51735">
    <property type="entry name" value="NAD(P)-binding Rossmann-fold domains"/>
    <property type="match status" value="1"/>
</dbReference>
<evidence type="ECO:0000313" key="4">
    <source>
        <dbReference type="Proteomes" id="UP001245683"/>
    </source>
</evidence>
<dbReference type="Gene3D" id="3.40.50.720">
    <property type="entry name" value="NAD(P)-binding Rossmann-like Domain"/>
    <property type="match status" value="1"/>
</dbReference>
<dbReference type="PANTHER" id="PTHR42760:SF133">
    <property type="entry name" value="3-OXOACYL-[ACYL-CARRIER-PROTEIN] REDUCTASE"/>
    <property type="match status" value="1"/>
</dbReference>
<dbReference type="GO" id="GO:0016616">
    <property type="term" value="F:oxidoreductase activity, acting on the CH-OH group of donors, NAD or NADP as acceptor"/>
    <property type="evidence" value="ECO:0007669"/>
    <property type="project" value="TreeGrafter"/>
</dbReference>
<dbReference type="EMBL" id="JAVDZE010000005">
    <property type="protein sequence ID" value="MDV3104580.1"/>
    <property type="molecule type" value="Genomic_DNA"/>
</dbReference>
<evidence type="ECO:0000256" key="1">
    <source>
        <dbReference type="ARBA" id="ARBA00006484"/>
    </source>
</evidence>
<keyword evidence="2" id="KW-0560">Oxidoreductase</keyword>
<dbReference type="PRINTS" id="PR00080">
    <property type="entry name" value="SDRFAMILY"/>
</dbReference>
<dbReference type="InterPro" id="IPR002347">
    <property type="entry name" value="SDR_fam"/>
</dbReference>
<organism evidence="3 4">
    <name type="scientific">Thermococcus waiotapuensis</name>
    <dbReference type="NCBI Taxonomy" id="90909"/>
    <lineage>
        <taxon>Archaea</taxon>
        <taxon>Methanobacteriati</taxon>
        <taxon>Methanobacteriota</taxon>
        <taxon>Thermococci</taxon>
        <taxon>Thermococcales</taxon>
        <taxon>Thermococcaceae</taxon>
        <taxon>Thermococcus</taxon>
    </lineage>
</organism>
<dbReference type="Pfam" id="PF13561">
    <property type="entry name" value="adh_short_C2"/>
    <property type="match status" value="1"/>
</dbReference>
<keyword evidence="4" id="KW-1185">Reference proteome</keyword>
<gene>
    <name evidence="3" type="ORF">RBI02_08555</name>
</gene>
<dbReference type="PROSITE" id="PS00061">
    <property type="entry name" value="ADH_SHORT"/>
    <property type="match status" value="1"/>
</dbReference>
<reference evidence="3 4" key="1">
    <citation type="submission" date="2023-08" db="EMBL/GenBank/DDBJ databases">
        <title>Draft genome sequence of Thermococcus waiotapuensis WT1T, a thermophilic sulphur-dependent archaeon from order Thermococcales.</title>
        <authorList>
            <person name="Manners S.H."/>
            <person name="Carere C.R."/>
            <person name="Dhami M.K."/>
            <person name="Dobson R.C.J."/>
            <person name="Stott M.B."/>
        </authorList>
    </citation>
    <scope>NUCLEOTIDE SEQUENCE [LARGE SCALE GENOMIC DNA]</scope>
    <source>
        <strain evidence="3 4">WT1</strain>
    </source>
</reference>
<name>A0AAE4NXM3_9EURY</name>
<dbReference type="Proteomes" id="UP001245683">
    <property type="component" value="Unassembled WGS sequence"/>
</dbReference>
<dbReference type="PANTHER" id="PTHR42760">
    <property type="entry name" value="SHORT-CHAIN DEHYDROGENASES/REDUCTASES FAMILY MEMBER"/>
    <property type="match status" value="1"/>
</dbReference>
<dbReference type="AlphaFoldDB" id="A0AAE4NXM3"/>
<proteinExistence type="inferred from homology"/>
<comment type="caution">
    <text evidence="3">The sequence shown here is derived from an EMBL/GenBank/DDBJ whole genome shotgun (WGS) entry which is preliminary data.</text>
</comment>
<dbReference type="RefSeq" id="WP_315342976.1">
    <property type="nucleotide sequence ID" value="NZ_JAVDZE010000005.1"/>
</dbReference>
<dbReference type="NCBIfam" id="NF005559">
    <property type="entry name" value="PRK07231.1"/>
    <property type="match status" value="1"/>
</dbReference>
<accession>A0AAE4NXM3</accession>
<dbReference type="InterPro" id="IPR020904">
    <property type="entry name" value="Sc_DH/Rdtase_CS"/>
</dbReference>
<protein>
    <submittedName>
        <fullName evidence="3">SDR family oxidoreductase</fullName>
    </submittedName>
</protein>
<comment type="similarity">
    <text evidence="1">Belongs to the short-chain dehydrogenases/reductases (SDR) family.</text>
</comment>
<dbReference type="FunFam" id="3.40.50.720:FF:000084">
    <property type="entry name" value="Short-chain dehydrogenase reductase"/>
    <property type="match status" value="1"/>
</dbReference>
<sequence length="302" mass="32528">MSGRFGGKTCIVTGGARGIGAAIAHRLASEGCKTAILDVDEEAGRLREKQLTSMGLSAKFFRADVSVEGEVSEAIGRVYETFGSLDVLVNNAGIGYGKPLELQTSEEWKRVIDVNLTGPYLCAKHAARYMKGRGGVIINIASTRALQSEPNTEPYSASKGGLLALTHALAMSLAPYRIRVLAVSPGWIDTSEWQIPPRKPELSPLDHGQHPAGRVGRPEDVAALVAFLASEEAGWVTGVNVVIDGGMTKKMIYIDENVIEDSIAMLLQDKELASMIRTLIGRAKEDRDGAREALRELLEGRD</sequence>
<dbReference type="PRINTS" id="PR00081">
    <property type="entry name" value="GDHRDH"/>
</dbReference>
<evidence type="ECO:0000313" key="3">
    <source>
        <dbReference type="EMBL" id="MDV3104580.1"/>
    </source>
</evidence>
<dbReference type="InterPro" id="IPR036291">
    <property type="entry name" value="NAD(P)-bd_dom_sf"/>
</dbReference>